<comment type="caution">
    <text evidence="1">The sequence shown here is derived from an EMBL/GenBank/DDBJ whole genome shotgun (WGS) entry which is preliminary data.</text>
</comment>
<dbReference type="EMBL" id="CACRXK020003201">
    <property type="protein sequence ID" value="CAB3997831.1"/>
    <property type="molecule type" value="Genomic_DNA"/>
</dbReference>
<protein>
    <submittedName>
        <fullName evidence="1">Uncharacterized protein</fullName>
    </submittedName>
</protein>
<feature type="non-terminal residue" evidence="1">
    <location>
        <position position="1"/>
    </location>
</feature>
<evidence type="ECO:0000313" key="2">
    <source>
        <dbReference type="Proteomes" id="UP001152795"/>
    </source>
</evidence>
<sequence length="140" mass="15702">GAYIYLNLLSMAVNLCTNLKVIVGEKPYWGGTLNNLKEFVSNELKLSGGWTSPGGEVKLFTSDTANVSLKWHSKTTKSITLFGDSIETNDLSKLLSTMCKEKPENLVNDAVKWQGFDGFKQQMLEFTENMNTKMEPLELR</sequence>
<dbReference type="Proteomes" id="UP001152795">
    <property type="component" value="Unassembled WGS sequence"/>
</dbReference>
<proteinExistence type="predicted"/>
<keyword evidence="2" id="KW-1185">Reference proteome</keyword>
<gene>
    <name evidence="1" type="ORF">PACLA_8A015477</name>
</gene>
<dbReference type="OrthoDB" id="10627501at2759"/>
<name>A0A6S7HTE9_PARCT</name>
<organism evidence="1 2">
    <name type="scientific">Paramuricea clavata</name>
    <name type="common">Red gorgonian</name>
    <name type="synonym">Violescent sea-whip</name>
    <dbReference type="NCBI Taxonomy" id="317549"/>
    <lineage>
        <taxon>Eukaryota</taxon>
        <taxon>Metazoa</taxon>
        <taxon>Cnidaria</taxon>
        <taxon>Anthozoa</taxon>
        <taxon>Octocorallia</taxon>
        <taxon>Malacalcyonacea</taxon>
        <taxon>Plexauridae</taxon>
        <taxon>Paramuricea</taxon>
    </lineage>
</organism>
<reference evidence="1" key="1">
    <citation type="submission" date="2020-04" db="EMBL/GenBank/DDBJ databases">
        <authorList>
            <person name="Alioto T."/>
            <person name="Alioto T."/>
            <person name="Gomez Garrido J."/>
        </authorList>
    </citation>
    <scope>NUCLEOTIDE SEQUENCE</scope>
    <source>
        <strain evidence="1">A484AB</strain>
    </source>
</reference>
<dbReference type="AlphaFoldDB" id="A0A6S7HTE9"/>
<evidence type="ECO:0000313" key="1">
    <source>
        <dbReference type="EMBL" id="CAB3997831.1"/>
    </source>
</evidence>
<accession>A0A6S7HTE9</accession>